<name>A0A4R2SJT2_9PAST</name>
<protein>
    <submittedName>
        <fullName evidence="2">Glycosyl transferase family 25</fullName>
    </submittedName>
</protein>
<keyword evidence="3" id="KW-1185">Reference proteome</keyword>
<reference evidence="2 3" key="1">
    <citation type="submission" date="2019-03" db="EMBL/GenBank/DDBJ databases">
        <title>Genomic Encyclopedia of Type Strains, Phase IV (KMG-IV): sequencing the most valuable type-strain genomes for metagenomic binning, comparative biology and taxonomic classification.</title>
        <authorList>
            <person name="Goeker M."/>
        </authorList>
    </citation>
    <scope>NUCLEOTIDE SEQUENCE [LARGE SCALE GENOMIC DNA]</scope>
    <source>
        <strain evidence="2 3">DSM 28404</strain>
    </source>
</reference>
<organism evidence="2 3">
    <name type="scientific">Cricetibacter osteomyelitidis</name>
    <dbReference type="NCBI Taxonomy" id="1521931"/>
    <lineage>
        <taxon>Bacteria</taxon>
        <taxon>Pseudomonadati</taxon>
        <taxon>Pseudomonadota</taxon>
        <taxon>Gammaproteobacteria</taxon>
        <taxon>Pasteurellales</taxon>
        <taxon>Pasteurellaceae</taxon>
        <taxon>Cricetibacter</taxon>
    </lineage>
</organism>
<feature type="domain" description="Glycosyl transferase family 25" evidence="1">
    <location>
        <begin position="2"/>
        <end position="191"/>
    </location>
</feature>
<dbReference type="InterPro" id="IPR002654">
    <property type="entry name" value="Glyco_trans_25"/>
</dbReference>
<sequence>MKKYLISLDKDIKRREIFFAQPDTVDFEIFRAVNMMDKTEQDFPQLFDVQGFQQRYGRAVTRGEIGCTLSHLTVYRQIQQDPTIQNDEFVLVCEDDALFAEHFAQHLNTIIQQNIQADIILVGQSKIATFNNVELEINYPTTFKPWQKKLGQSDYTYSLPYKNYFAGTVAYLIKKSTVDKFLNPLKNNPLPYWLADDYILFGNEFTVKTLVIRPLLCIENPILESNLSGARKDLANNLLKKVIKYPLKKLLAIKRNLGNQ</sequence>
<dbReference type="Proteomes" id="UP000295763">
    <property type="component" value="Unassembled WGS sequence"/>
</dbReference>
<evidence type="ECO:0000313" key="2">
    <source>
        <dbReference type="EMBL" id="TCP90099.1"/>
    </source>
</evidence>
<gene>
    <name evidence="2" type="ORF">EDC44_1428</name>
</gene>
<evidence type="ECO:0000313" key="3">
    <source>
        <dbReference type="Proteomes" id="UP000295763"/>
    </source>
</evidence>
<accession>A0A4R2SJT2</accession>
<dbReference type="RefSeq" id="WP_131979466.1">
    <property type="nucleotide sequence ID" value="NZ_SLYB01000042.1"/>
</dbReference>
<dbReference type="EMBL" id="SLYB01000042">
    <property type="protein sequence ID" value="TCP90099.1"/>
    <property type="molecule type" value="Genomic_DNA"/>
</dbReference>
<dbReference type="CDD" id="cd06532">
    <property type="entry name" value="Glyco_transf_25"/>
    <property type="match status" value="1"/>
</dbReference>
<dbReference type="OrthoDB" id="9816113at2"/>
<dbReference type="GO" id="GO:0016740">
    <property type="term" value="F:transferase activity"/>
    <property type="evidence" value="ECO:0007669"/>
    <property type="project" value="UniProtKB-KW"/>
</dbReference>
<keyword evidence="2" id="KW-0808">Transferase</keyword>
<dbReference type="AlphaFoldDB" id="A0A4R2SJT2"/>
<dbReference type="Pfam" id="PF01755">
    <property type="entry name" value="Glyco_transf_25"/>
    <property type="match status" value="1"/>
</dbReference>
<comment type="caution">
    <text evidence="2">The sequence shown here is derived from an EMBL/GenBank/DDBJ whole genome shotgun (WGS) entry which is preliminary data.</text>
</comment>
<evidence type="ECO:0000259" key="1">
    <source>
        <dbReference type="Pfam" id="PF01755"/>
    </source>
</evidence>
<proteinExistence type="predicted"/>